<evidence type="ECO:0000256" key="1">
    <source>
        <dbReference type="ARBA" id="ARBA00010641"/>
    </source>
</evidence>
<evidence type="ECO:0000313" key="8">
    <source>
        <dbReference type="EMBL" id="WQD37814.1"/>
    </source>
</evidence>
<evidence type="ECO:0000256" key="3">
    <source>
        <dbReference type="ARBA" id="ARBA00023082"/>
    </source>
</evidence>
<dbReference type="PANTHER" id="PTHR43133:SF46">
    <property type="entry name" value="RNA POLYMERASE SIGMA-70 FACTOR ECF SUBFAMILY"/>
    <property type="match status" value="1"/>
</dbReference>
<evidence type="ECO:0000313" key="9">
    <source>
        <dbReference type="Proteomes" id="UP001325680"/>
    </source>
</evidence>
<keyword evidence="5" id="KW-0472">Membrane</keyword>
<dbReference type="Gene3D" id="1.10.1740.10">
    <property type="match status" value="1"/>
</dbReference>
<keyword evidence="3" id="KW-0731">Sigma factor</keyword>
<dbReference type="NCBIfam" id="TIGR02937">
    <property type="entry name" value="sigma70-ECF"/>
    <property type="match status" value="1"/>
</dbReference>
<keyword evidence="9" id="KW-1185">Reference proteome</keyword>
<evidence type="ECO:0000256" key="2">
    <source>
        <dbReference type="ARBA" id="ARBA00023015"/>
    </source>
</evidence>
<dbReference type="InterPro" id="IPR036388">
    <property type="entry name" value="WH-like_DNA-bd_sf"/>
</dbReference>
<comment type="similarity">
    <text evidence="1">Belongs to the sigma-70 factor family. ECF subfamily.</text>
</comment>
<dbReference type="InterPro" id="IPR039425">
    <property type="entry name" value="RNA_pol_sigma-70-like"/>
</dbReference>
<sequence length="192" mass="22100">MNSITAIRNGDRFVFQQVFNQYHEKLYFFVFSKTRSAFLAEETVQITFIKLWNYRESLNEAFTISTQIYRIASTTLIDLLRQQNNSAVFIKELEQQGAGSFSNNTTERIETGEIQTVLSQTLESMPPVRKRVFEMSRIEGLSHNEIAAILLISKKTVEGHITKALKQLKESLPAVLLLFFKILILFSVLRQG</sequence>
<proteinExistence type="inferred from homology"/>
<evidence type="ECO:0000259" key="6">
    <source>
        <dbReference type="Pfam" id="PF04542"/>
    </source>
</evidence>
<dbReference type="InterPro" id="IPR013249">
    <property type="entry name" value="RNA_pol_sigma70_r4_t2"/>
</dbReference>
<dbReference type="Pfam" id="PF08281">
    <property type="entry name" value="Sigma70_r4_2"/>
    <property type="match status" value="1"/>
</dbReference>
<dbReference type="SUPFAM" id="SSF88946">
    <property type="entry name" value="Sigma2 domain of RNA polymerase sigma factors"/>
    <property type="match status" value="1"/>
</dbReference>
<evidence type="ECO:0000259" key="7">
    <source>
        <dbReference type="Pfam" id="PF08281"/>
    </source>
</evidence>
<dbReference type="InterPro" id="IPR013324">
    <property type="entry name" value="RNA_pol_sigma_r3/r4-like"/>
</dbReference>
<dbReference type="Proteomes" id="UP001325680">
    <property type="component" value="Chromosome"/>
</dbReference>
<feature type="domain" description="RNA polymerase sigma-70 region 2" evidence="6">
    <location>
        <begin position="19"/>
        <end position="84"/>
    </location>
</feature>
<reference evidence="8 9" key="1">
    <citation type="submission" date="2023-12" db="EMBL/GenBank/DDBJ databases">
        <title>Genome sequencing and assembly of bacterial species from a model synthetic community.</title>
        <authorList>
            <person name="Hogle S.L."/>
        </authorList>
    </citation>
    <scope>NUCLEOTIDE SEQUENCE [LARGE SCALE GENOMIC DNA]</scope>
    <source>
        <strain evidence="8 9">HAMBI_3031</strain>
    </source>
</reference>
<keyword evidence="4" id="KW-0804">Transcription</keyword>
<evidence type="ECO:0000256" key="5">
    <source>
        <dbReference type="SAM" id="Phobius"/>
    </source>
</evidence>
<dbReference type="PANTHER" id="PTHR43133">
    <property type="entry name" value="RNA POLYMERASE ECF-TYPE SIGMA FACTO"/>
    <property type="match status" value="1"/>
</dbReference>
<keyword evidence="2" id="KW-0805">Transcription regulation</keyword>
<evidence type="ECO:0000256" key="4">
    <source>
        <dbReference type="ARBA" id="ARBA00023163"/>
    </source>
</evidence>
<accession>A0ABZ0W5J3</accession>
<dbReference type="InterPro" id="IPR013325">
    <property type="entry name" value="RNA_pol_sigma_r2"/>
</dbReference>
<dbReference type="RefSeq" id="WP_162817830.1">
    <property type="nucleotide sequence ID" value="NZ_CP139960.1"/>
</dbReference>
<dbReference type="Pfam" id="PF04542">
    <property type="entry name" value="Sigma70_r2"/>
    <property type="match status" value="1"/>
</dbReference>
<name>A0ABZ0W5J3_9BACT</name>
<dbReference type="SUPFAM" id="SSF88659">
    <property type="entry name" value="Sigma3 and sigma4 domains of RNA polymerase sigma factors"/>
    <property type="match status" value="1"/>
</dbReference>
<protein>
    <submittedName>
        <fullName evidence="8">Sigma-70 family RNA polymerase sigma factor</fullName>
    </submittedName>
</protein>
<dbReference type="InterPro" id="IPR007627">
    <property type="entry name" value="RNA_pol_sigma70_r2"/>
</dbReference>
<feature type="transmembrane region" description="Helical" evidence="5">
    <location>
        <begin position="171"/>
        <end position="189"/>
    </location>
</feature>
<gene>
    <name evidence="8" type="ORF">U0035_19285</name>
</gene>
<feature type="domain" description="RNA polymerase sigma factor 70 region 4 type 2" evidence="7">
    <location>
        <begin position="118"/>
        <end position="168"/>
    </location>
</feature>
<dbReference type="Gene3D" id="1.10.10.10">
    <property type="entry name" value="Winged helix-like DNA-binding domain superfamily/Winged helix DNA-binding domain"/>
    <property type="match status" value="1"/>
</dbReference>
<dbReference type="EMBL" id="CP139960">
    <property type="protein sequence ID" value="WQD37814.1"/>
    <property type="molecule type" value="Genomic_DNA"/>
</dbReference>
<organism evidence="8 9">
    <name type="scientific">Niabella yanshanensis</name>
    <dbReference type="NCBI Taxonomy" id="577386"/>
    <lineage>
        <taxon>Bacteria</taxon>
        <taxon>Pseudomonadati</taxon>
        <taxon>Bacteroidota</taxon>
        <taxon>Chitinophagia</taxon>
        <taxon>Chitinophagales</taxon>
        <taxon>Chitinophagaceae</taxon>
        <taxon>Niabella</taxon>
    </lineage>
</organism>
<dbReference type="InterPro" id="IPR014284">
    <property type="entry name" value="RNA_pol_sigma-70_dom"/>
</dbReference>
<keyword evidence="5" id="KW-0812">Transmembrane</keyword>
<keyword evidence="5" id="KW-1133">Transmembrane helix</keyword>